<dbReference type="OrthoDB" id="8121869at2759"/>
<gene>
    <name evidence="1" type="ORF">AVEN_16976_1</name>
</gene>
<organism evidence="1 2">
    <name type="scientific">Araneus ventricosus</name>
    <name type="common">Orbweaver spider</name>
    <name type="synonym">Epeira ventricosa</name>
    <dbReference type="NCBI Taxonomy" id="182803"/>
    <lineage>
        <taxon>Eukaryota</taxon>
        <taxon>Metazoa</taxon>
        <taxon>Ecdysozoa</taxon>
        <taxon>Arthropoda</taxon>
        <taxon>Chelicerata</taxon>
        <taxon>Arachnida</taxon>
        <taxon>Araneae</taxon>
        <taxon>Araneomorphae</taxon>
        <taxon>Entelegynae</taxon>
        <taxon>Araneoidea</taxon>
        <taxon>Araneidae</taxon>
        <taxon>Araneus</taxon>
    </lineage>
</organism>
<dbReference type="AlphaFoldDB" id="A0A4Y2D6F9"/>
<comment type="caution">
    <text evidence="1">The sequence shown here is derived from an EMBL/GenBank/DDBJ whole genome shotgun (WGS) entry which is preliminary data.</text>
</comment>
<reference evidence="1 2" key="1">
    <citation type="journal article" date="2019" name="Sci. Rep.">
        <title>Orb-weaving spider Araneus ventricosus genome elucidates the spidroin gene catalogue.</title>
        <authorList>
            <person name="Kono N."/>
            <person name="Nakamura H."/>
            <person name="Ohtoshi R."/>
            <person name="Moran D.A.P."/>
            <person name="Shinohara A."/>
            <person name="Yoshida Y."/>
            <person name="Fujiwara M."/>
            <person name="Mori M."/>
            <person name="Tomita M."/>
            <person name="Arakawa K."/>
        </authorList>
    </citation>
    <scope>NUCLEOTIDE SEQUENCE [LARGE SCALE GENOMIC DNA]</scope>
</reference>
<dbReference type="EMBL" id="BGPR01000302">
    <property type="protein sequence ID" value="GBM11676.1"/>
    <property type="molecule type" value="Genomic_DNA"/>
</dbReference>
<proteinExistence type="predicted"/>
<name>A0A4Y2D6F9_ARAVE</name>
<evidence type="ECO:0000313" key="2">
    <source>
        <dbReference type="Proteomes" id="UP000499080"/>
    </source>
</evidence>
<evidence type="ECO:0000313" key="1">
    <source>
        <dbReference type="EMBL" id="GBM11676.1"/>
    </source>
</evidence>
<sequence length="138" mass="16113">MEFAQSDTQAIFLKETETGQDGYPLYRRMSSQDGEFTANINFRGLEVSVDNCTVLPFANKSFQSAHQLRVLRFCEVCKFVNKRPDMTVFELISGENDLNECHHYQMEEYIRSNEAVWRILNFPIHDPHPTVIHISMHL</sequence>
<accession>A0A4Y2D6F9</accession>
<protein>
    <submittedName>
        <fullName evidence="1">Uncharacterized protein</fullName>
    </submittedName>
</protein>
<keyword evidence="2" id="KW-1185">Reference proteome</keyword>
<dbReference type="Proteomes" id="UP000499080">
    <property type="component" value="Unassembled WGS sequence"/>
</dbReference>